<protein>
    <submittedName>
        <fullName evidence="2">PABS domain-containing protein</fullName>
    </submittedName>
</protein>
<name>A0A1I7XM04_HETBA</name>
<evidence type="ECO:0000313" key="1">
    <source>
        <dbReference type="Proteomes" id="UP000095283"/>
    </source>
</evidence>
<dbReference type="WBParaSite" id="Hba_18340">
    <property type="protein sequence ID" value="Hba_18340"/>
    <property type="gene ID" value="Hba_18340"/>
</dbReference>
<dbReference type="AlphaFoldDB" id="A0A1I7XM04"/>
<dbReference type="SUPFAM" id="SSF53335">
    <property type="entry name" value="S-adenosyl-L-methionine-dependent methyltransferases"/>
    <property type="match status" value="1"/>
</dbReference>
<reference evidence="2" key="1">
    <citation type="submission" date="2016-11" db="UniProtKB">
        <authorList>
            <consortium name="WormBaseParasite"/>
        </authorList>
    </citation>
    <scope>IDENTIFICATION</scope>
</reference>
<sequence length="242" mass="27518">MDSLLVSVVCRNIGIGDHHPLKSSESEGRVRFNGLMWNGQIIGNSAKHYKVERTFGLDLKLISGMNRTVLLRRILWQLSLIGFVVYVSKKYQIPGFTPPETKMNEYRSNQEQSERKKKEIETTILKRALSLDPEVSQQVLMIGLGGGQISNFFSAAKYLKIKSTVVEIDPEMVVLARDWFGHEDNNDTTIIIENGLIFIEKAVKKNSHLLIHYPLFCVYELEEEVADILVDGVVRQPLAKIM</sequence>
<keyword evidence="1" id="KW-1185">Reference proteome</keyword>
<dbReference type="Gene3D" id="3.40.50.150">
    <property type="entry name" value="Vaccinia Virus protein VP39"/>
    <property type="match status" value="1"/>
</dbReference>
<evidence type="ECO:0000313" key="2">
    <source>
        <dbReference type="WBParaSite" id="Hba_18340"/>
    </source>
</evidence>
<dbReference type="InterPro" id="IPR029063">
    <property type="entry name" value="SAM-dependent_MTases_sf"/>
</dbReference>
<dbReference type="Proteomes" id="UP000095283">
    <property type="component" value="Unplaced"/>
</dbReference>
<organism evidence="1 2">
    <name type="scientific">Heterorhabditis bacteriophora</name>
    <name type="common">Entomopathogenic nematode worm</name>
    <dbReference type="NCBI Taxonomy" id="37862"/>
    <lineage>
        <taxon>Eukaryota</taxon>
        <taxon>Metazoa</taxon>
        <taxon>Ecdysozoa</taxon>
        <taxon>Nematoda</taxon>
        <taxon>Chromadorea</taxon>
        <taxon>Rhabditida</taxon>
        <taxon>Rhabditina</taxon>
        <taxon>Rhabditomorpha</taxon>
        <taxon>Strongyloidea</taxon>
        <taxon>Heterorhabditidae</taxon>
        <taxon>Heterorhabditis</taxon>
    </lineage>
</organism>
<proteinExistence type="predicted"/>
<accession>A0A1I7XM04</accession>